<dbReference type="Proteomes" id="UP000314294">
    <property type="component" value="Unassembled WGS sequence"/>
</dbReference>
<gene>
    <name evidence="1" type="ORF">EYF80_026148</name>
</gene>
<comment type="caution">
    <text evidence="1">The sequence shown here is derived from an EMBL/GenBank/DDBJ whole genome shotgun (WGS) entry which is preliminary data.</text>
</comment>
<accession>A0A4Z2HFN2</accession>
<proteinExistence type="predicted"/>
<evidence type="ECO:0000313" key="1">
    <source>
        <dbReference type="EMBL" id="TNN63612.1"/>
    </source>
</evidence>
<dbReference type="EMBL" id="SRLO01000269">
    <property type="protein sequence ID" value="TNN63612.1"/>
    <property type="molecule type" value="Genomic_DNA"/>
</dbReference>
<reference evidence="1 2" key="1">
    <citation type="submission" date="2019-03" db="EMBL/GenBank/DDBJ databases">
        <title>First draft genome of Liparis tanakae, snailfish: a comprehensive survey of snailfish specific genes.</title>
        <authorList>
            <person name="Kim W."/>
            <person name="Song I."/>
            <person name="Jeong J.-H."/>
            <person name="Kim D."/>
            <person name="Kim S."/>
            <person name="Ryu S."/>
            <person name="Song J.Y."/>
            <person name="Lee S.K."/>
        </authorList>
    </citation>
    <scope>NUCLEOTIDE SEQUENCE [LARGE SCALE GENOMIC DNA]</scope>
    <source>
        <tissue evidence="1">Muscle</tissue>
    </source>
</reference>
<keyword evidence="2" id="KW-1185">Reference proteome</keyword>
<name>A0A4Z2HFN2_9TELE</name>
<organism evidence="1 2">
    <name type="scientific">Liparis tanakae</name>
    <name type="common">Tanaka's snailfish</name>
    <dbReference type="NCBI Taxonomy" id="230148"/>
    <lineage>
        <taxon>Eukaryota</taxon>
        <taxon>Metazoa</taxon>
        <taxon>Chordata</taxon>
        <taxon>Craniata</taxon>
        <taxon>Vertebrata</taxon>
        <taxon>Euteleostomi</taxon>
        <taxon>Actinopterygii</taxon>
        <taxon>Neopterygii</taxon>
        <taxon>Teleostei</taxon>
        <taxon>Neoteleostei</taxon>
        <taxon>Acanthomorphata</taxon>
        <taxon>Eupercaria</taxon>
        <taxon>Perciformes</taxon>
        <taxon>Cottioidei</taxon>
        <taxon>Cottales</taxon>
        <taxon>Liparidae</taxon>
        <taxon>Liparis</taxon>
    </lineage>
</organism>
<dbReference type="AlphaFoldDB" id="A0A4Z2HFN2"/>
<sequence>MERFDPRGRALELLAFDLQNPEGWVPKAGANVREPCRAHQRQAGRDGETVTVPLNTGRAMMTSSRNSDQYRNVDCIVKSCIHKDLESGRNPLNVRRVILTLSWTATVTGPQRSSLWRKELEPFFFFKIWH</sequence>
<evidence type="ECO:0000313" key="2">
    <source>
        <dbReference type="Proteomes" id="UP000314294"/>
    </source>
</evidence>
<protein>
    <submittedName>
        <fullName evidence="1">Uncharacterized protein</fullName>
    </submittedName>
</protein>